<evidence type="ECO:0000313" key="15">
    <source>
        <dbReference type="EMBL" id="SFC68150.1"/>
    </source>
</evidence>
<dbReference type="PROSITE" id="PS00154">
    <property type="entry name" value="ATPASE_E1_E2"/>
    <property type="match status" value="1"/>
</dbReference>
<dbReference type="Pfam" id="PF00702">
    <property type="entry name" value="Hydrolase"/>
    <property type="match status" value="1"/>
</dbReference>
<dbReference type="PROSITE" id="PS50846">
    <property type="entry name" value="HMA_2"/>
    <property type="match status" value="1"/>
</dbReference>
<keyword evidence="7" id="KW-0479">Metal-binding</keyword>
<dbReference type="CDD" id="cd00371">
    <property type="entry name" value="HMA"/>
    <property type="match status" value="1"/>
</dbReference>
<evidence type="ECO:0000259" key="14">
    <source>
        <dbReference type="PROSITE" id="PS50846"/>
    </source>
</evidence>
<dbReference type="Pfam" id="PF12156">
    <property type="entry name" value="ATPase-cat_bd"/>
    <property type="match status" value="1"/>
</dbReference>
<feature type="transmembrane region" description="Helical" evidence="13">
    <location>
        <begin position="753"/>
        <end position="771"/>
    </location>
</feature>
<evidence type="ECO:0000256" key="7">
    <source>
        <dbReference type="ARBA" id="ARBA00022723"/>
    </source>
</evidence>
<organism evidence="15 16">
    <name type="scientific">Flexibacter flexilis DSM 6793</name>
    <dbReference type="NCBI Taxonomy" id="927664"/>
    <lineage>
        <taxon>Bacteria</taxon>
        <taxon>Pseudomonadati</taxon>
        <taxon>Bacteroidota</taxon>
        <taxon>Cytophagia</taxon>
        <taxon>Cytophagales</taxon>
        <taxon>Flexibacteraceae</taxon>
        <taxon>Flexibacter</taxon>
    </lineage>
</organism>
<gene>
    <name evidence="15" type="ORF">SAMN05421780_10867</name>
</gene>
<keyword evidence="10 13" id="KW-1133">Transmembrane helix</keyword>
<reference evidence="15 16" key="1">
    <citation type="submission" date="2016-10" db="EMBL/GenBank/DDBJ databases">
        <authorList>
            <person name="de Groot N.N."/>
        </authorList>
    </citation>
    <scope>NUCLEOTIDE SEQUENCE [LARGE SCALE GENOMIC DNA]</scope>
    <source>
        <strain evidence="15 16">DSM 6793</strain>
    </source>
</reference>
<evidence type="ECO:0000256" key="1">
    <source>
        <dbReference type="ARBA" id="ARBA00004651"/>
    </source>
</evidence>
<dbReference type="Gene3D" id="3.40.50.1000">
    <property type="entry name" value="HAD superfamily/HAD-like"/>
    <property type="match status" value="1"/>
</dbReference>
<protein>
    <submittedName>
        <fullName evidence="15">Cu+-exporting ATPase</fullName>
    </submittedName>
</protein>
<dbReference type="Gene3D" id="2.70.150.10">
    <property type="entry name" value="Calcium-transporting ATPase, cytoplasmic transduction domain A"/>
    <property type="match status" value="1"/>
</dbReference>
<evidence type="ECO:0000313" key="16">
    <source>
        <dbReference type="Proteomes" id="UP000199514"/>
    </source>
</evidence>
<feature type="transmembrane region" description="Helical" evidence="13">
    <location>
        <begin position="432"/>
        <end position="451"/>
    </location>
</feature>
<proteinExistence type="inferred from homology"/>
<dbReference type="InterPro" id="IPR023214">
    <property type="entry name" value="HAD_sf"/>
</dbReference>
<dbReference type="PRINTS" id="PR00119">
    <property type="entry name" value="CATATPASE"/>
</dbReference>
<dbReference type="Proteomes" id="UP000199514">
    <property type="component" value="Unassembled WGS sequence"/>
</dbReference>
<dbReference type="SUPFAM" id="SSF55008">
    <property type="entry name" value="HMA, heavy metal-associated domain"/>
    <property type="match status" value="1"/>
</dbReference>
<feature type="domain" description="HMA" evidence="14">
    <location>
        <begin position="92"/>
        <end position="158"/>
    </location>
</feature>
<feature type="transmembrane region" description="Helical" evidence="13">
    <location>
        <begin position="457"/>
        <end position="487"/>
    </location>
</feature>
<keyword evidence="3" id="KW-0813">Transport</keyword>
<dbReference type="SUPFAM" id="SSF81665">
    <property type="entry name" value="Calcium ATPase, transmembrane domain M"/>
    <property type="match status" value="1"/>
</dbReference>
<feature type="transmembrane region" description="Helical" evidence="13">
    <location>
        <begin position="219"/>
        <end position="241"/>
    </location>
</feature>
<accession>A0A1I1LF89</accession>
<dbReference type="NCBIfam" id="TIGR01494">
    <property type="entry name" value="ATPase_P-type"/>
    <property type="match status" value="1"/>
</dbReference>
<dbReference type="STRING" id="927664.SAMN05421780_10867"/>
<dbReference type="InterPro" id="IPR059000">
    <property type="entry name" value="ATPase_P-type_domA"/>
</dbReference>
<dbReference type="PANTHER" id="PTHR43520">
    <property type="entry name" value="ATP7, ISOFORM B"/>
    <property type="match status" value="1"/>
</dbReference>
<dbReference type="GO" id="GO:0005507">
    <property type="term" value="F:copper ion binding"/>
    <property type="evidence" value="ECO:0007669"/>
    <property type="project" value="TreeGrafter"/>
</dbReference>
<keyword evidence="8" id="KW-0460">Magnesium</keyword>
<evidence type="ECO:0000256" key="9">
    <source>
        <dbReference type="ARBA" id="ARBA00022967"/>
    </source>
</evidence>
<dbReference type="AlphaFoldDB" id="A0A1I1LF89"/>
<feature type="transmembrane region" description="Helical" evidence="13">
    <location>
        <begin position="777"/>
        <end position="802"/>
    </location>
</feature>
<dbReference type="InterPro" id="IPR018303">
    <property type="entry name" value="ATPase_P-typ_P_site"/>
</dbReference>
<dbReference type="InterPro" id="IPR008250">
    <property type="entry name" value="ATPase_P-typ_transduc_dom_A_sf"/>
</dbReference>
<dbReference type="GO" id="GO:0005524">
    <property type="term" value="F:ATP binding"/>
    <property type="evidence" value="ECO:0007669"/>
    <property type="project" value="InterPro"/>
</dbReference>
<dbReference type="GO" id="GO:0043682">
    <property type="term" value="F:P-type divalent copper transporter activity"/>
    <property type="evidence" value="ECO:0007669"/>
    <property type="project" value="TreeGrafter"/>
</dbReference>
<dbReference type="InterPro" id="IPR036412">
    <property type="entry name" value="HAD-like_sf"/>
</dbReference>
<comment type="subcellular location">
    <subcellularLocation>
        <location evidence="1">Cell membrane</location>
        <topology evidence="1">Multi-pass membrane protein</topology>
    </subcellularLocation>
</comment>
<dbReference type="Pfam" id="PF00122">
    <property type="entry name" value="E1-E2_ATPase"/>
    <property type="match status" value="1"/>
</dbReference>
<evidence type="ECO:0000256" key="5">
    <source>
        <dbReference type="ARBA" id="ARBA00022553"/>
    </source>
</evidence>
<keyword evidence="5" id="KW-0597">Phosphoprotein</keyword>
<keyword evidence="6 13" id="KW-0812">Transmembrane</keyword>
<evidence type="ECO:0000256" key="8">
    <source>
        <dbReference type="ARBA" id="ARBA00022842"/>
    </source>
</evidence>
<evidence type="ECO:0000256" key="13">
    <source>
        <dbReference type="SAM" id="Phobius"/>
    </source>
</evidence>
<evidence type="ECO:0000256" key="4">
    <source>
        <dbReference type="ARBA" id="ARBA00022475"/>
    </source>
</evidence>
<keyword evidence="9" id="KW-1278">Translocase</keyword>
<dbReference type="EMBL" id="FOLE01000008">
    <property type="protein sequence ID" value="SFC68150.1"/>
    <property type="molecule type" value="Genomic_DNA"/>
</dbReference>
<keyword evidence="16" id="KW-1185">Reference proteome</keyword>
<keyword evidence="12 13" id="KW-0472">Membrane</keyword>
<dbReference type="InterPro" id="IPR036163">
    <property type="entry name" value="HMA_dom_sf"/>
</dbReference>
<name>A0A1I1LF89_9BACT</name>
<keyword evidence="11" id="KW-0406">Ion transport</keyword>
<evidence type="ECO:0000256" key="6">
    <source>
        <dbReference type="ARBA" id="ARBA00022692"/>
    </source>
</evidence>
<dbReference type="GO" id="GO:0005886">
    <property type="term" value="C:plasma membrane"/>
    <property type="evidence" value="ECO:0007669"/>
    <property type="project" value="UniProtKB-SubCell"/>
</dbReference>
<dbReference type="Gene3D" id="3.40.1110.10">
    <property type="entry name" value="Calcium-transporting ATPase, cytoplasmic domain N"/>
    <property type="match status" value="1"/>
</dbReference>
<dbReference type="InterPro" id="IPR006121">
    <property type="entry name" value="HMA_dom"/>
</dbReference>
<sequence length="807" mass="89396">MEHTHTHTDLKCAHCGDECRDNSLHIEDKVFCCQGCQSVYLLLKENNLCDYYELNKLAGNSLKGKSFDDKFAYLDVAEIAQPLYDFYSPSEARITLYLPSIHCSSCIWLLENFHKIKKGVLQSRVQFLKKELALVFDPSQVSLRQIVELLATIGYEPSITLNANDADTYHKKRSKELYALLLRLGVVGFALGNVMLMSFPAYLGIDAADQALYGNLFRYLNLALSVPVVAYGASPFWYSAWTSLRQKNLNIDVPITLGILMLFVRSVIETVFMNAEGYYDSLSGLVFLLLIGRYVQQITYEGLNFQRDYKSYFPLAATVVLPSGAEQIKSVNNLVPTDHLRLRPQELVPADSILISENALVDYSFVTGEAEPQHCAKGQTIFAGGRIMQNIAELTVQKPCSHSYLTQLWNKDEFVKPKDTPTTRTAELFAHYFTYITLAIATAAGGFWLIFDSSLALNAFTAVLVVACPCALTLSMPFTMGMAMAILGKNKFYVRNSDVIQHLAEANSIVFDKTGTLTDPTANELKYEGRNLTAAQWTVFTSMASHSTHPLSQSLARLLKTRYAVQSLDEWHEVLGCGIECLVDGQLFRLGKIDWVSADRNTVTNDKNIALGIDGTLVGYFGVQQVLRKGVRTMLTDLATHFRLALLTGDNKGGLRDIESVLSLIPTVRTNQQPADKMHYIAQIQADEKAKVVMIGDGLNDAGALRQANVGIALTQDAAQFSPSSDVIADAQSLYRLADFVLYARTSVKVVKWSFLLSLVYNFVGLSVAVSGHLSPVFAAVFMPLSSISVVTFGVGMTALYARKFKL</sequence>
<evidence type="ECO:0000256" key="10">
    <source>
        <dbReference type="ARBA" id="ARBA00022989"/>
    </source>
</evidence>
<dbReference type="SUPFAM" id="SSF56784">
    <property type="entry name" value="HAD-like"/>
    <property type="match status" value="1"/>
</dbReference>
<comment type="similarity">
    <text evidence="2">Belongs to the cation transport ATPase (P-type) (TC 3.A.3) family. Type IB subfamily.</text>
</comment>
<evidence type="ECO:0000256" key="12">
    <source>
        <dbReference type="ARBA" id="ARBA00023136"/>
    </source>
</evidence>
<evidence type="ECO:0000256" key="11">
    <source>
        <dbReference type="ARBA" id="ARBA00023065"/>
    </source>
</evidence>
<dbReference type="InterPro" id="IPR023299">
    <property type="entry name" value="ATPase_P-typ_cyto_dom_N"/>
</dbReference>
<dbReference type="OrthoDB" id="909834at2"/>
<dbReference type="GO" id="GO:0016887">
    <property type="term" value="F:ATP hydrolysis activity"/>
    <property type="evidence" value="ECO:0007669"/>
    <property type="project" value="InterPro"/>
</dbReference>
<evidence type="ECO:0000256" key="3">
    <source>
        <dbReference type="ARBA" id="ARBA00022448"/>
    </source>
</evidence>
<dbReference type="GO" id="GO:0055070">
    <property type="term" value="P:copper ion homeostasis"/>
    <property type="evidence" value="ECO:0007669"/>
    <property type="project" value="TreeGrafter"/>
</dbReference>
<feature type="transmembrane region" description="Helical" evidence="13">
    <location>
        <begin position="180"/>
        <end position="199"/>
    </location>
</feature>
<dbReference type="SUPFAM" id="SSF81653">
    <property type="entry name" value="Calcium ATPase, transduction domain A"/>
    <property type="match status" value="1"/>
</dbReference>
<dbReference type="InterPro" id="IPR021993">
    <property type="entry name" value="ATPase-cat-bd"/>
</dbReference>
<dbReference type="InterPro" id="IPR023298">
    <property type="entry name" value="ATPase_P-typ_TM_dom_sf"/>
</dbReference>
<dbReference type="Gene3D" id="1.20.1110.10">
    <property type="entry name" value="Calcium-transporting ATPase, transmembrane domain"/>
    <property type="match status" value="1"/>
</dbReference>
<keyword evidence="4" id="KW-1003">Cell membrane</keyword>
<evidence type="ECO:0000256" key="2">
    <source>
        <dbReference type="ARBA" id="ARBA00006024"/>
    </source>
</evidence>
<dbReference type="InterPro" id="IPR001757">
    <property type="entry name" value="P_typ_ATPase"/>
</dbReference>
<dbReference type="PANTHER" id="PTHR43520:SF5">
    <property type="entry name" value="CATION-TRANSPORTING P-TYPE ATPASE-RELATED"/>
    <property type="match status" value="1"/>
</dbReference>
<dbReference type="RefSeq" id="WP_091513841.1">
    <property type="nucleotide sequence ID" value="NZ_FOLE01000008.1"/>
</dbReference>
<dbReference type="Gene3D" id="3.30.70.100">
    <property type="match status" value="1"/>
</dbReference>